<dbReference type="Proteomes" id="UP001362999">
    <property type="component" value="Unassembled WGS sequence"/>
</dbReference>
<comment type="caution">
    <text evidence="2">The sequence shown here is derived from an EMBL/GenBank/DDBJ whole genome shotgun (WGS) entry which is preliminary data.</text>
</comment>
<sequence>MFYTSCGCSLLIRPCASTHFYRDLSTAKRRVIINLHLPNDIYADVLQYLEELQGAQEGQVPPAQVKDEDEFPDDESQDDEPQGRLRKVKAKASAKPKSKGKGKEIDSWVDLSVILSSIRRGGVCN</sequence>
<accession>A0AAW0B6J0</accession>
<evidence type="ECO:0000313" key="3">
    <source>
        <dbReference type="Proteomes" id="UP001362999"/>
    </source>
</evidence>
<gene>
    <name evidence="2" type="ORF">R3P38DRAFT_2780745</name>
</gene>
<protein>
    <submittedName>
        <fullName evidence="2">Uncharacterized protein</fullName>
    </submittedName>
</protein>
<feature type="region of interest" description="Disordered" evidence="1">
    <location>
        <begin position="57"/>
        <end position="104"/>
    </location>
</feature>
<proteinExistence type="predicted"/>
<keyword evidence="3" id="KW-1185">Reference proteome</keyword>
<organism evidence="2 3">
    <name type="scientific">Favolaschia claudopus</name>
    <dbReference type="NCBI Taxonomy" id="2862362"/>
    <lineage>
        <taxon>Eukaryota</taxon>
        <taxon>Fungi</taxon>
        <taxon>Dikarya</taxon>
        <taxon>Basidiomycota</taxon>
        <taxon>Agaricomycotina</taxon>
        <taxon>Agaricomycetes</taxon>
        <taxon>Agaricomycetidae</taxon>
        <taxon>Agaricales</taxon>
        <taxon>Marasmiineae</taxon>
        <taxon>Mycenaceae</taxon>
        <taxon>Favolaschia</taxon>
    </lineage>
</organism>
<reference evidence="2 3" key="1">
    <citation type="journal article" date="2024" name="J Genomics">
        <title>Draft genome sequencing and assembly of Favolaschia claudopus CIRM-BRFM 2984 isolated from oak limbs.</title>
        <authorList>
            <person name="Navarro D."/>
            <person name="Drula E."/>
            <person name="Chaduli D."/>
            <person name="Cazenave R."/>
            <person name="Ahrendt S."/>
            <person name="Wang J."/>
            <person name="Lipzen A."/>
            <person name="Daum C."/>
            <person name="Barry K."/>
            <person name="Grigoriev I.V."/>
            <person name="Favel A."/>
            <person name="Rosso M.N."/>
            <person name="Martin F."/>
        </authorList>
    </citation>
    <scope>NUCLEOTIDE SEQUENCE [LARGE SCALE GENOMIC DNA]</scope>
    <source>
        <strain evidence="2 3">CIRM-BRFM 2984</strain>
    </source>
</reference>
<name>A0AAW0B6J0_9AGAR</name>
<feature type="compositionally biased region" description="Basic residues" evidence="1">
    <location>
        <begin position="84"/>
        <end position="100"/>
    </location>
</feature>
<dbReference type="EMBL" id="JAWWNJ010000038">
    <property type="protein sequence ID" value="KAK7021520.1"/>
    <property type="molecule type" value="Genomic_DNA"/>
</dbReference>
<feature type="compositionally biased region" description="Acidic residues" evidence="1">
    <location>
        <begin position="67"/>
        <end position="80"/>
    </location>
</feature>
<evidence type="ECO:0000313" key="2">
    <source>
        <dbReference type="EMBL" id="KAK7021520.1"/>
    </source>
</evidence>
<dbReference type="AlphaFoldDB" id="A0AAW0B6J0"/>
<evidence type="ECO:0000256" key="1">
    <source>
        <dbReference type="SAM" id="MobiDB-lite"/>
    </source>
</evidence>